<proteinExistence type="predicted"/>
<dbReference type="EnsemblPlants" id="KQJ86403">
    <property type="protein sequence ID" value="KQJ86403"/>
    <property type="gene ID" value="BRADI_4g05245v3"/>
</dbReference>
<dbReference type="AlphaFoldDB" id="A0A0Q3HDW0"/>
<dbReference type="EMBL" id="CM000883">
    <property type="protein sequence ID" value="KQJ86403.1"/>
    <property type="molecule type" value="Genomic_DNA"/>
</dbReference>
<keyword evidence="3" id="KW-1185">Reference proteome</keyword>
<accession>A0A0Q3HDW0</accession>
<reference evidence="1" key="2">
    <citation type="submission" date="2017-06" db="EMBL/GenBank/DDBJ databases">
        <title>WGS assembly of Brachypodium distachyon.</title>
        <authorList>
            <consortium name="The International Brachypodium Initiative"/>
            <person name="Lucas S."/>
            <person name="Harmon-Smith M."/>
            <person name="Lail K."/>
            <person name="Tice H."/>
            <person name="Grimwood J."/>
            <person name="Bruce D."/>
            <person name="Barry K."/>
            <person name="Shu S."/>
            <person name="Lindquist E."/>
            <person name="Wang M."/>
            <person name="Pitluck S."/>
            <person name="Vogel J.P."/>
            <person name="Garvin D.F."/>
            <person name="Mockler T.C."/>
            <person name="Schmutz J."/>
            <person name="Rokhsar D."/>
            <person name="Bevan M.W."/>
        </authorList>
    </citation>
    <scope>NUCLEOTIDE SEQUENCE</scope>
    <source>
        <strain evidence="1">Bd21</strain>
    </source>
</reference>
<name>A0A0Q3HDW0_BRADI</name>
<reference evidence="1 2" key="1">
    <citation type="journal article" date="2010" name="Nature">
        <title>Genome sequencing and analysis of the model grass Brachypodium distachyon.</title>
        <authorList>
            <consortium name="International Brachypodium Initiative"/>
        </authorList>
    </citation>
    <scope>NUCLEOTIDE SEQUENCE [LARGE SCALE GENOMIC DNA]</scope>
    <source>
        <strain evidence="1 2">Bd21</strain>
    </source>
</reference>
<dbReference type="Proteomes" id="UP000008810">
    <property type="component" value="Chromosome 4"/>
</dbReference>
<dbReference type="InParanoid" id="A0A0Q3HDW0"/>
<protein>
    <submittedName>
        <fullName evidence="1 2">Uncharacterized protein</fullName>
    </submittedName>
</protein>
<organism evidence="1">
    <name type="scientific">Brachypodium distachyon</name>
    <name type="common">Purple false brome</name>
    <name type="synonym">Trachynia distachya</name>
    <dbReference type="NCBI Taxonomy" id="15368"/>
    <lineage>
        <taxon>Eukaryota</taxon>
        <taxon>Viridiplantae</taxon>
        <taxon>Streptophyta</taxon>
        <taxon>Embryophyta</taxon>
        <taxon>Tracheophyta</taxon>
        <taxon>Spermatophyta</taxon>
        <taxon>Magnoliopsida</taxon>
        <taxon>Liliopsida</taxon>
        <taxon>Poales</taxon>
        <taxon>Poaceae</taxon>
        <taxon>BOP clade</taxon>
        <taxon>Pooideae</taxon>
        <taxon>Stipodae</taxon>
        <taxon>Brachypodieae</taxon>
        <taxon>Brachypodium</taxon>
    </lineage>
</organism>
<sequence>MPFLPSSSCGTFVSPSGHFVEHVSRNSLPELGGAWVRRWRRNGGQLTHGYEGRERECGGLRAEAGCLVPASANRATRRQRRNQ</sequence>
<gene>
    <name evidence="1" type="ORF">BRADI_4g05245v3</name>
</gene>
<dbReference type="Gramene" id="KQJ86403">
    <property type="protein sequence ID" value="KQJ86403"/>
    <property type="gene ID" value="BRADI_4g05245v3"/>
</dbReference>
<reference evidence="2" key="3">
    <citation type="submission" date="2018-08" db="UniProtKB">
        <authorList>
            <consortium name="EnsemblPlants"/>
        </authorList>
    </citation>
    <scope>IDENTIFICATION</scope>
    <source>
        <strain evidence="2">cv. Bd21</strain>
    </source>
</reference>
<evidence type="ECO:0000313" key="3">
    <source>
        <dbReference type="Proteomes" id="UP000008810"/>
    </source>
</evidence>
<evidence type="ECO:0000313" key="1">
    <source>
        <dbReference type="EMBL" id="KQJ86403.1"/>
    </source>
</evidence>
<evidence type="ECO:0000313" key="2">
    <source>
        <dbReference type="EnsemblPlants" id="KQJ86403"/>
    </source>
</evidence>